<evidence type="ECO:0000256" key="8">
    <source>
        <dbReference type="RuleBase" id="RU366003"/>
    </source>
</evidence>
<dbReference type="OrthoDB" id="9775255at2"/>
<dbReference type="PANTHER" id="PTHR21039">
    <property type="entry name" value="HISTIDINOL PHOSPHATASE-RELATED"/>
    <property type="match status" value="1"/>
</dbReference>
<evidence type="ECO:0000256" key="3">
    <source>
        <dbReference type="ARBA" id="ARBA00013085"/>
    </source>
</evidence>
<organism evidence="10 11">
    <name type="scientific">Mycoplasma anserisalpingitidis</name>
    <dbReference type="NCBI Taxonomy" id="519450"/>
    <lineage>
        <taxon>Bacteria</taxon>
        <taxon>Bacillati</taxon>
        <taxon>Mycoplasmatota</taxon>
        <taxon>Mollicutes</taxon>
        <taxon>Mycoplasmataceae</taxon>
        <taxon>Mycoplasma</taxon>
    </lineage>
</organism>
<dbReference type="Proteomes" id="UP000318927">
    <property type="component" value="Chromosome"/>
</dbReference>
<comment type="pathway">
    <text evidence="1 8">Amino-acid biosynthesis; L-histidine biosynthesis; L-histidine from 5-phospho-alpha-D-ribose 1-diphosphate: step 8/9.</text>
</comment>
<reference evidence="10 11" key="1">
    <citation type="journal article" date="2019" name="Microbiol. Resour. Announc.">
        <title>Complete Genome Sequences of Three Mycoplasma anserisalpingitis (Mycoplasma sp. 1220) Strains.</title>
        <authorList>
            <person name="Grozner D."/>
            <person name="Forro B."/>
            <person name="Kovacs A.B."/>
            <person name="Marton S."/>
            <person name="Banyai K."/>
            <person name="Kreizinger Z."/>
            <person name="Sulyok K.M."/>
            <person name="Gyuranecz M."/>
        </authorList>
    </citation>
    <scope>NUCLEOTIDE SEQUENCE [LARGE SCALE GENOMIC DNA]</scope>
    <source>
        <strain evidence="10 11">ATCC:BAA-2147</strain>
    </source>
</reference>
<comment type="similarity">
    <text evidence="2 8">Belongs to the PHP hydrolase family. HisK subfamily.</text>
</comment>
<keyword evidence="6 8" id="KW-0368">Histidine biosynthesis</keyword>
<dbReference type="InterPro" id="IPR010140">
    <property type="entry name" value="Histidinol_P_phosphatase_HisJ"/>
</dbReference>
<dbReference type="GO" id="GO:0000105">
    <property type="term" value="P:L-histidine biosynthetic process"/>
    <property type="evidence" value="ECO:0007669"/>
    <property type="project" value="UniProtKB-UniRule"/>
</dbReference>
<dbReference type="GO" id="GO:0005737">
    <property type="term" value="C:cytoplasm"/>
    <property type="evidence" value="ECO:0007669"/>
    <property type="project" value="TreeGrafter"/>
</dbReference>
<accession>A0A5B8K7G5</accession>
<gene>
    <name evidence="10" type="ORF">FRW55_01460</name>
</gene>
<evidence type="ECO:0000256" key="7">
    <source>
        <dbReference type="ARBA" id="ARBA00049158"/>
    </source>
</evidence>
<dbReference type="NCBIfam" id="TIGR01856">
    <property type="entry name" value="hisJ_fam"/>
    <property type="match status" value="1"/>
</dbReference>
<evidence type="ECO:0000256" key="4">
    <source>
        <dbReference type="ARBA" id="ARBA00022605"/>
    </source>
</evidence>
<evidence type="ECO:0000256" key="5">
    <source>
        <dbReference type="ARBA" id="ARBA00022801"/>
    </source>
</evidence>
<dbReference type="AlphaFoldDB" id="A0A5B8K7G5"/>
<keyword evidence="4 8" id="KW-0028">Amino-acid biosynthesis</keyword>
<dbReference type="InterPro" id="IPR016195">
    <property type="entry name" value="Pol/histidinol_Pase-like"/>
</dbReference>
<dbReference type="EMBL" id="CP042295">
    <property type="protein sequence ID" value="QDY86827.1"/>
    <property type="molecule type" value="Genomic_DNA"/>
</dbReference>
<evidence type="ECO:0000256" key="1">
    <source>
        <dbReference type="ARBA" id="ARBA00004970"/>
    </source>
</evidence>
<evidence type="ECO:0000313" key="11">
    <source>
        <dbReference type="Proteomes" id="UP000318927"/>
    </source>
</evidence>
<dbReference type="RefSeq" id="WP_146368426.1">
    <property type="nucleotide sequence ID" value="NZ_CP042295.1"/>
</dbReference>
<dbReference type="PANTHER" id="PTHR21039:SF0">
    <property type="entry name" value="HISTIDINOL-PHOSPHATASE"/>
    <property type="match status" value="1"/>
</dbReference>
<dbReference type="UniPathway" id="UPA00031">
    <property type="reaction ID" value="UER00013"/>
</dbReference>
<evidence type="ECO:0000259" key="9">
    <source>
        <dbReference type="Pfam" id="PF02811"/>
    </source>
</evidence>
<feature type="domain" description="PHP" evidence="9">
    <location>
        <begin position="4"/>
        <end position="142"/>
    </location>
</feature>
<proteinExistence type="inferred from homology"/>
<evidence type="ECO:0000256" key="6">
    <source>
        <dbReference type="ARBA" id="ARBA00023102"/>
    </source>
</evidence>
<dbReference type="Pfam" id="PF02811">
    <property type="entry name" value="PHP"/>
    <property type="match status" value="1"/>
</dbReference>
<keyword evidence="11" id="KW-1185">Reference proteome</keyword>
<dbReference type="SUPFAM" id="SSF89550">
    <property type="entry name" value="PHP domain-like"/>
    <property type="match status" value="1"/>
</dbReference>
<evidence type="ECO:0000313" key="10">
    <source>
        <dbReference type="EMBL" id="QDY86827.1"/>
    </source>
</evidence>
<evidence type="ECO:0000256" key="2">
    <source>
        <dbReference type="ARBA" id="ARBA00009152"/>
    </source>
</evidence>
<dbReference type="CDD" id="cd12110">
    <property type="entry name" value="PHP_HisPPase_Hisj_like"/>
    <property type="match status" value="1"/>
</dbReference>
<name>A0A5B8K7G5_9MOLU</name>
<dbReference type="InterPro" id="IPR004013">
    <property type="entry name" value="PHP_dom"/>
</dbReference>
<dbReference type="GO" id="GO:0004401">
    <property type="term" value="F:histidinol-phosphatase activity"/>
    <property type="evidence" value="ECO:0007669"/>
    <property type="project" value="UniProtKB-UniRule"/>
</dbReference>
<dbReference type="KEGG" id="mans:FRW55_01460"/>
<dbReference type="EC" id="3.1.3.15" evidence="3 8"/>
<dbReference type="Gene3D" id="3.20.20.140">
    <property type="entry name" value="Metal-dependent hydrolases"/>
    <property type="match status" value="1"/>
</dbReference>
<keyword evidence="5 8" id="KW-0378">Hydrolase</keyword>
<protein>
    <recommendedName>
        <fullName evidence="3 8">Histidinol-phosphatase</fullName>
        <shortName evidence="8">HolPase</shortName>
        <ecNumber evidence="3 8">3.1.3.15</ecNumber>
    </recommendedName>
</protein>
<sequence length="280" mass="33791">MKYDYHIHTFYCKHSDLTVKEIVDQYHKNNFIEIGISDHIPYKGVLDSKDNSRMFYSELESYIKDIKVEQENYKDKMMINIGFESEFFPNQLNWYKELLSRPEVDYLILGIHAVENLDEENNFNRNCTNKEQLKRYWKAIDEGMRTGLYVYAVHPDFYMKSYQEWDSECEELAIKICDLALELDFPLGFNINGFWKGPRVIGKVFRNKYPIHEFWKIAKEKKVKIILESDVHHKKQLYDTEIVKKTYDLLKQWGLEKQLVDKLDLEKYKKKLNLKYNLCK</sequence>
<comment type="catalytic activity">
    <reaction evidence="7 8">
        <text>L-histidinol phosphate + H2O = L-histidinol + phosphate</text>
        <dbReference type="Rhea" id="RHEA:14465"/>
        <dbReference type="ChEBI" id="CHEBI:15377"/>
        <dbReference type="ChEBI" id="CHEBI:43474"/>
        <dbReference type="ChEBI" id="CHEBI:57699"/>
        <dbReference type="ChEBI" id="CHEBI:57980"/>
        <dbReference type="EC" id="3.1.3.15"/>
    </reaction>
</comment>